<dbReference type="Pfam" id="PF01553">
    <property type="entry name" value="Acyltransferase"/>
    <property type="match status" value="1"/>
</dbReference>
<dbReference type="EMBL" id="FONY01000006">
    <property type="protein sequence ID" value="SFE76157.1"/>
    <property type="molecule type" value="Genomic_DNA"/>
</dbReference>
<proteinExistence type="predicted"/>
<dbReference type="SUPFAM" id="SSF69593">
    <property type="entry name" value="Glycerol-3-phosphate (1)-acyltransferase"/>
    <property type="match status" value="1"/>
</dbReference>
<dbReference type="PANTHER" id="PTHR10434:SF64">
    <property type="entry name" value="1-ACYL-SN-GLYCEROL-3-PHOSPHATE ACYLTRANSFERASE-RELATED"/>
    <property type="match status" value="1"/>
</dbReference>
<gene>
    <name evidence="8" type="ORF">SAMN04488541_100689</name>
</gene>
<dbReference type="GO" id="GO:0003841">
    <property type="term" value="F:1-acylglycerol-3-phosphate O-acyltransferase activity"/>
    <property type="evidence" value="ECO:0007669"/>
    <property type="project" value="TreeGrafter"/>
</dbReference>
<keyword evidence="9" id="KW-1185">Reference proteome</keyword>
<keyword evidence="6" id="KW-0472">Membrane</keyword>
<evidence type="ECO:0000256" key="6">
    <source>
        <dbReference type="SAM" id="Phobius"/>
    </source>
</evidence>
<dbReference type="RefSeq" id="WP_091541055.1">
    <property type="nucleotide sequence ID" value="NZ_FONY01000006.1"/>
</dbReference>
<keyword evidence="6" id="KW-0812">Transmembrane</keyword>
<dbReference type="AlphaFoldDB" id="A0A1I2D6J4"/>
<sequence>MWRKILGWLITPFYAIVFFFILCFFHPILWITHKLFGYQALKNSVDVLMHSLLNSLYLMGVQYTFVMPDNPFPLDRPMIIVSNHQSMFDIPIIGCLLKKHHPKFVAKQELARGIPSISYNIRNGGSVTIDRKDARQALTAIKEFAEYLNKNNYAGCIFPEGTRSRNGELKTFKSQGLLMLLRSMPTATVVPVAIDGAWKLMRYNAAPIPFGVHVKANILPAINREGKTNEQIIEEIESAIRETLGQELVEK</sequence>
<dbReference type="CDD" id="cd07989">
    <property type="entry name" value="LPLAT_AGPAT-like"/>
    <property type="match status" value="1"/>
</dbReference>
<keyword evidence="3 8" id="KW-0808">Transferase</keyword>
<dbReference type="STRING" id="1003.SAMN04488541_100689"/>
<dbReference type="GO" id="GO:0006654">
    <property type="term" value="P:phosphatidic acid biosynthetic process"/>
    <property type="evidence" value="ECO:0007669"/>
    <property type="project" value="TreeGrafter"/>
</dbReference>
<dbReference type="OrthoDB" id="9803035at2"/>
<dbReference type="SMART" id="SM00563">
    <property type="entry name" value="PlsC"/>
    <property type="match status" value="1"/>
</dbReference>
<reference evidence="8 9" key="1">
    <citation type="submission" date="2016-10" db="EMBL/GenBank/DDBJ databases">
        <authorList>
            <person name="de Groot N.N."/>
        </authorList>
    </citation>
    <scope>NUCLEOTIDE SEQUENCE [LARGE SCALE GENOMIC DNA]</scope>
    <source>
        <strain>GEY</strain>
        <strain evidence="9">DSM 9560</strain>
    </source>
</reference>
<keyword evidence="4" id="KW-0443">Lipid metabolism</keyword>
<keyword evidence="6" id="KW-1133">Transmembrane helix</keyword>
<keyword evidence="5 8" id="KW-0012">Acyltransferase</keyword>
<evidence type="ECO:0000259" key="7">
    <source>
        <dbReference type="SMART" id="SM00563"/>
    </source>
</evidence>
<evidence type="ECO:0000256" key="1">
    <source>
        <dbReference type="ARBA" id="ARBA00005189"/>
    </source>
</evidence>
<evidence type="ECO:0000313" key="9">
    <source>
        <dbReference type="Proteomes" id="UP000199513"/>
    </source>
</evidence>
<evidence type="ECO:0000256" key="3">
    <source>
        <dbReference type="ARBA" id="ARBA00022679"/>
    </source>
</evidence>
<evidence type="ECO:0000256" key="2">
    <source>
        <dbReference type="ARBA" id="ARBA00022516"/>
    </source>
</evidence>
<organism evidence="8 9">
    <name type="scientific">Thermoflexibacter ruber</name>
    <dbReference type="NCBI Taxonomy" id="1003"/>
    <lineage>
        <taxon>Bacteria</taxon>
        <taxon>Pseudomonadati</taxon>
        <taxon>Bacteroidota</taxon>
        <taxon>Cytophagia</taxon>
        <taxon>Cytophagales</taxon>
        <taxon>Thermoflexibacteraceae</taxon>
        <taxon>Thermoflexibacter</taxon>
    </lineage>
</organism>
<dbReference type="Proteomes" id="UP000199513">
    <property type="component" value="Unassembled WGS sequence"/>
</dbReference>
<evidence type="ECO:0000256" key="4">
    <source>
        <dbReference type="ARBA" id="ARBA00023098"/>
    </source>
</evidence>
<feature type="transmembrane region" description="Helical" evidence="6">
    <location>
        <begin position="12"/>
        <end position="32"/>
    </location>
</feature>
<name>A0A1I2D6J4_9BACT</name>
<keyword evidence="2" id="KW-0444">Lipid biosynthesis</keyword>
<comment type="pathway">
    <text evidence="1">Lipid metabolism.</text>
</comment>
<evidence type="ECO:0000313" key="8">
    <source>
        <dbReference type="EMBL" id="SFE76157.1"/>
    </source>
</evidence>
<protein>
    <submittedName>
        <fullName evidence="8">1-acyl-sn-glycerol-3-phosphate acyltransferase</fullName>
    </submittedName>
</protein>
<dbReference type="PANTHER" id="PTHR10434">
    <property type="entry name" value="1-ACYL-SN-GLYCEROL-3-PHOSPHATE ACYLTRANSFERASE"/>
    <property type="match status" value="1"/>
</dbReference>
<accession>A0A1I2D6J4</accession>
<feature type="domain" description="Phospholipid/glycerol acyltransferase" evidence="7">
    <location>
        <begin position="78"/>
        <end position="197"/>
    </location>
</feature>
<evidence type="ECO:0000256" key="5">
    <source>
        <dbReference type="ARBA" id="ARBA00023315"/>
    </source>
</evidence>
<dbReference type="InterPro" id="IPR002123">
    <property type="entry name" value="Plipid/glycerol_acylTrfase"/>
</dbReference>